<reference evidence="2" key="1">
    <citation type="submission" date="2018-05" db="EMBL/GenBank/DDBJ databases">
        <authorList>
            <person name="Lanie J.A."/>
            <person name="Ng W.-L."/>
            <person name="Kazmierczak K.M."/>
            <person name="Andrzejewski T.M."/>
            <person name="Davidsen T.M."/>
            <person name="Wayne K.J."/>
            <person name="Tettelin H."/>
            <person name="Glass J.I."/>
            <person name="Rusch D."/>
            <person name="Podicherti R."/>
            <person name="Tsui H.-C.T."/>
            <person name="Winkler M.E."/>
        </authorList>
    </citation>
    <scope>NUCLEOTIDE SEQUENCE</scope>
</reference>
<dbReference type="InterPro" id="IPR051043">
    <property type="entry name" value="Sulfatase_Mod_Factor_Kinase"/>
</dbReference>
<accession>A0A382H2E7</accession>
<dbReference type="EMBL" id="UINC01058625">
    <property type="protein sequence ID" value="SVB81107.1"/>
    <property type="molecule type" value="Genomic_DNA"/>
</dbReference>
<dbReference type="InterPro" id="IPR016187">
    <property type="entry name" value="CTDL_fold"/>
</dbReference>
<organism evidence="2">
    <name type="scientific">marine metagenome</name>
    <dbReference type="NCBI Taxonomy" id="408172"/>
    <lineage>
        <taxon>unclassified sequences</taxon>
        <taxon>metagenomes</taxon>
        <taxon>ecological metagenomes</taxon>
    </lineage>
</organism>
<dbReference type="Gene3D" id="3.90.1580.10">
    <property type="entry name" value="paralog of FGE (formylglycine-generating enzyme)"/>
    <property type="match status" value="1"/>
</dbReference>
<name>A0A382H2E7_9ZZZZ</name>
<protein>
    <recommendedName>
        <fullName evidence="1">Sulfatase-modifying factor enzyme-like domain-containing protein</fullName>
    </recommendedName>
</protein>
<dbReference type="Pfam" id="PF03781">
    <property type="entry name" value="FGE-sulfatase"/>
    <property type="match status" value="1"/>
</dbReference>
<dbReference type="PROSITE" id="PS51257">
    <property type="entry name" value="PROKAR_LIPOPROTEIN"/>
    <property type="match status" value="1"/>
</dbReference>
<proteinExistence type="predicted"/>
<dbReference type="PANTHER" id="PTHR23150">
    <property type="entry name" value="SULFATASE MODIFYING FACTOR 1, 2"/>
    <property type="match status" value="1"/>
</dbReference>
<dbReference type="SUPFAM" id="SSF56436">
    <property type="entry name" value="C-type lectin-like"/>
    <property type="match status" value="1"/>
</dbReference>
<dbReference type="InterPro" id="IPR005532">
    <property type="entry name" value="SUMF_dom"/>
</dbReference>
<dbReference type="InterPro" id="IPR042095">
    <property type="entry name" value="SUMF_sf"/>
</dbReference>
<evidence type="ECO:0000313" key="2">
    <source>
        <dbReference type="EMBL" id="SVB81107.1"/>
    </source>
</evidence>
<evidence type="ECO:0000259" key="1">
    <source>
        <dbReference type="Pfam" id="PF03781"/>
    </source>
</evidence>
<feature type="domain" description="Sulfatase-modifying factor enzyme-like" evidence="1">
    <location>
        <begin position="66"/>
        <end position="253"/>
    </location>
</feature>
<sequence length="259" mass="29922">MIKRLIIVLMALGITGCDGSSDSKIVWKKDGAEMVRIPELFIPAKFKKERVYDRIGNPVTKSVKVSEPVKIDAFYMDCTEVTVGQFKKFLRATAHRYNTGYWEQIYRYSPTDEHPMIYVSWHDAVSYCNWAGKRLPTEVEWDRAARGGLVDKEYPWGDDVKMSRDYANYDGTGNKDRWDDQTAPVGRFVPNGYGLYDMTGNVWEWCADSYDDDQDNRVLRGGSWDNLSFGLRITDRSFHLPNDADNYFGFRCVAELSEF</sequence>
<dbReference type="AlphaFoldDB" id="A0A382H2E7"/>
<dbReference type="GO" id="GO:0120147">
    <property type="term" value="F:formylglycine-generating oxidase activity"/>
    <property type="evidence" value="ECO:0007669"/>
    <property type="project" value="TreeGrafter"/>
</dbReference>
<gene>
    <name evidence="2" type="ORF">METZ01_LOCUS233961</name>
</gene>
<dbReference type="PANTHER" id="PTHR23150:SF19">
    <property type="entry name" value="FORMYLGLYCINE-GENERATING ENZYME"/>
    <property type="match status" value="1"/>
</dbReference>